<gene>
    <name evidence="2" type="ORF">Q3M24_18495</name>
</gene>
<evidence type="ECO:0000256" key="1">
    <source>
        <dbReference type="SAM" id="Phobius"/>
    </source>
</evidence>
<proteinExistence type="predicted"/>
<keyword evidence="1" id="KW-1133">Transmembrane helix</keyword>
<reference evidence="2" key="1">
    <citation type="journal article" date="2024" name="Syst. Appl. Microbiol.">
        <title>First single-strain enrichments of Electrothrix cable bacteria, description of E. aestuarii sp. nov. and E. rattekaaiensis sp. nov., and proposal of a cable bacteria taxonomy following the rules of the SeqCode.</title>
        <authorList>
            <person name="Plum-Jensen L.E."/>
            <person name="Schramm A."/>
            <person name="Marshall I.P.G."/>
        </authorList>
    </citation>
    <scope>NUCLEOTIDE SEQUENCE</scope>
    <source>
        <strain evidence="2">Rat1</strain>
    </source>
</reference>
<dbReference type="KEGG" id="eaj:Q3M24_18495"/>
<dbReference type="AlphaFoldDB" id="A0AAU8LTQ8"/>
<feature type="transmembrane region" description="Helical" evidence="1">
    <location>
        <begin position="7"/>
        <end position="38"/>
    </location>
</feature>
<dbReference type="EMBL" id="CP159373">
    <property type="protein sequence ID" value="XCN72271.1"/>
    <property type="molecule type" value="Genomic_DNA"/>
</dbReference>
<accession>A0AAU8LTQ8</accession>
<keyword evidence="1" id="KW-0812">Transmembrane</keyword>
<reference evidence="2" key="2">
    <citation type="submission" date="2024-06" db="EMBL/GenBank/DDBJ databases">
        <authorList>
            <person name="Plum-Jensen L.E."/>
            <person name="Schramm A."/>
            <person name="Marshall I.P.G."/>
        </authorList>
    </citation>
    <scope>NUCLEOTIDE SEQUENCE</scope>
    <source>
        <strain evidence="2">Rat1</strain>
    </source>
</reference>
<evidence type="ECO:0000313" key="2">
    <source>
        <dbReference type="EMBL" id="XCN72271.1"/>
    </source>
</evidence>
<organism evidence="2">
    <name type="scientific">Candidatus Electrothrix aestuarii</name>
    <dbReference type="NCBI Taxonomy" id="3062594"/>
    <lineage>
        <taxon>Bacteria</taxon>
        <taxon>Pseudomonadati</taxon>
        <taxon>Thermodesulfobacteriota</taxon>
        <taxon>Desulfobulbia</taxon>
        <taxon>Desulfobulbales</taxon>
        <taxon>Desulfobulbaceae</taxon>
        <taxon>Candidatus Electrothrix</taxon>
    </lineage>
</organism>
<protein>
    <submittedName>
        <fullName evidence="2">Uncharacterized protein</fullName>
    </submittedName>
</protein>
<sequence>MRSSLAALGLALCCIFWEVAVFVFVVCLVLVIVLAVAAGS</sequence>
<name>A0AAU8LTQ8_9BACT</name>
<keyword evidence="1" id="KW-0472">Membrane</keyword>